<name>A0A372ZRH5_9ACTN</name>
<keyword evidence="1" id="KW-0472">Membrane</keyword>
<keyword evidence="1" id="KW-0812">Transmembrane</keyword>
<reference evidence="2 3" key="1">
    <citation type="submission" date="2018-08" db="EMBL/GenBank/DDBJ databases">
        <title>Diversity &amp; Physiological Properties of Lignin-Decomposing Actinobacteria from Soil.</title>
        <authorList>
            <person name="Roh S.G."/>
            <person name="Kim S.B."/>
        </authorList>
    </citation>
    <scope>NUCLEOTIDE SEQUENCE [LARGE SCALE GENOMIC DNA]</scope>
    <source>
        <strain evidence="2 3">MMS17-GH009</strain>
    </source>
</reference>
<dbReference type="AlphaFoldDB" id="A0A372ZRH5"/>
<organism evidence="2 3">
    <name type="scientific">Kitasatospora xanthocidica</name>
    <dbReference type="NCBI Taxonomy" id="83382"/>
    <lineage>
        <taxon>Bacteria</taxon>
        <taxon>Bacillati</taxon>
        <taxon>Actinomycetota</taxon>
        <taxon>Actinomycetes</taxon>
        <taxon>Kitasatosporales</taxon>
        <taxon>Streptomycetaceae</taxon>
        <taxon>Kitasatospora</taxon>
    </lineage>
</organism>
<protein>
    <submittedName>
        <fullName evidence="2">Uncharacterized protein</fullName>
    </submittedName>
</protein>
<evidence type="ECO:0000256" key="1">
    <source>
        <dbReference type="SAM" id="Phobius"/>
    </source>
</evidence>
<sequence>MDRPLRLPQQDRADFETELGRALSAPEVRAALRASGEEARGVERLRRTARENAEFVLAAAAPEYERYAALRADADAVARLPVDVPARERASGWWGVLGVVVPIIAVGAAVVFLLLGSVLGLVEDMEVLAHALVDAGWVSAGAGAVSLLVGGLGLLGAARARGPEAGEAADGPGELVLARDAWRSALAERGLVPYLVAQASAAPGQRR</sequence>
<dbReference type="RefSeq" id="WP_117487038.1">
    <property type="nucleotide sequence ID" value="NZ_QVIG01000001.1"/>
</dbReference>
<comment type="caution">
    <text evidence="2">The sequence shown here is derived from an EMBL/GenBank/DDBJ whole genome shotgun (WGS) entry which is preliminary data.</text>
</comment>
<keyword evidence="1" id="KW-1133">Transmembrane helix</keyword>
<keyword evidence="3" id="KW-1185">Reference proteome</keyword>
<proteinExistence type="predicted"/>
<evidence type="ECO:0000313" key="3">
    <source>
        <dbReference type="Proteomes" id="UP000263377"/>
    </source>
</evidence>
<feature type="transmembrane region" description="Helical" evidence="1">
    <location>
        <begin position="135"/>
        <end position="155"/>
    </location>
</feature>
<dbReference type="Proteomes" id="UP000263377">
    <property type="component" value="Unassembled WGS sequence"/>
</dbReference>
<dbReference type="EMBL" id="QVIG01000001">
    <property type="protein sequence ID" value="RGD58453.1"/>
    <property type="molecule type" value="Genomic_DNA"/>
</dbReference>
<evidence type="ECO:0000313" key="2">
    <source>
        <dbReference type="EMBL" id="RGD58453.1"/>
    </source>
</evidence>
<accession>A0A372ZRH5</accession>
<feature type="transmembrane region" description="Helical" evidence="1">
    <location>
        <begin position="93"/>
        <end position="115"/>
    </location>
</feature>
<gene>
    <name evidence="2" type="ORF">DR950_12265</name>
</gene>